<dbReference type="InterPro" id="IPR025212">
    <property type="entry name" value="CAD_CENP-Q"/>
</dbReference>
<comment type="caution">
    <text evidence="3">The sequence shown here is derived from an EMBL/GenBank/DDBJ whole genome shotgun (WGS) entry which is preliminary data.</text>
</comment>
<protein>
    <recommendedName>
        <fullName evidence="5">Kinetochore protein fta7</fullName>
    </recommendedName>
</protein>
<gene>
    <name evidence="3" type="ORF">Daesc_003577</name>
</gene>
<feature type="compositionally biased region" description="Acidic residues" evidence="2">
    <location>
        <begin position="169"/>
        <end position="185"/>
    </location>
</feature>
<dbReference type="AlphaFoldDB" id="A0AAX6MTE1"/>
<organism evidence="3 4">
    <name type="scientific">Daldinia eschscholtzii</name>
    <dbReference type="NCBI Taxonomy" id="292717"/>
    <lineage>
        <taxon>Eukaryota</taxon>
        <taxon>Fungi</taxon>
        <taxon>Dikarya</taxon>
        <taxon>Ascomycota</taxon>
        <taxon>Pezizomycotina</taxon>
        <taxon>Sordariomycetes</taxon>
        <taxon>Xylariomycetidae</taxon>
        <taxon>Xylariales</taxon>
        <taxon>Hypoxylaceae</taxon>
        <taxon>Daldinia</taxon>
    </lineage>
</organism>
<evidence type="ECO:0000256" key="1">
    <source>
        <dbReference type="SAM" id="Coils"/>
    </source>
</evidence>
<feature type="compositionally biased region" description="Basic and acidic residues" evidence="2">
    <location>
        <begin position="50"/>
        <end position="61"/>
    </location>
</feature>
<dbReference type="GO" id="GO:0003677">
    <property type="term" value="F:DNA binding"/>
    <property type="evidence" value="ECO:0007669"/>
    <property type="project" value="InterPro"/>
</dbReference>
<feature type="compositionally biased region" description="Polar residues" evidence="2">
    <location>
        <begin position="125"/>
        <end position="146"/>
    </location>
</feature>
<dbReference type="Proteomes" id="UP001369815">
    <property type="component" value="Unassembled WGS sequence"/>
</dbReference>
<feature type="coiled-coil region" evidence="1">
    <location>
        <begin position="474"/>
        <end position="508"/>
    </location>
</feature>
<name>A0AAX6MTE1_9PEZI</name>
<dbReference type="Pfam" id="PF13094">
    <property type="entry name" value="CENP-Q"/>
    <property type="match status" value="1"/>
</dbReference>
<evidence type="ECO:0000256" key="2">
    <source>
        <dbReference type="SAM" id="MobiDB-lite"/>
    </source>
</evidence>
<dbReference type="InterPro" id="IPR017956">
    <property type="entry name" value="AT_hook_DNA-bd_motif"/>
</dbReference>
<feature type="region of interest" description="Disordered" evidence="2">
    <location>
        <begin position="1"/>
        <end position="377"/>
    </location>
</feature>
<evidence type="ECO:0000313" key="3">
    <source>
        <dbReference type="EMBL" id="KAK6955930.1"/>
    </source>
</evidence>
<reference evidence="3 4" key="1">
    <citation type="journal article" date="2024" name="Front Chem Biol">
        <title>Unveiling the potential of Daldinia eschscholtzii MFLUCC 19-0629 through bioactivity and bioinformatics studies for enhanced sustainable agriculture production.</title>
        <authorList>
            <person name="Brooks S."/>
            <person name="Weaver J.A."/>
            <person name="Klomchit A."/>
            <person name="Alharthi S.A."/>
            <person name="Onlamun T."/>
            <person name="Nurani R."/>
            <person name="Vong T.K."/>
            <person name="Alberti F."/>
            <person name="Greco C."/>
        </authorList>
    </citation>
    <scope>NUCLEOTIDE SEQUENCE [LARGE SCALE GENOMIC DNA]</scope>
    <source>
        <strain evidence="3">MFLUCC 19-0629</strain>
    </source>
</reference>
<feature type="compositionally biased region" description="Basic and acidic residues" evidence="2">
    <location>
        <begin position="102"/>
        <end position="118"/>
    </location>
</feature>
<dbReference type="EMBL" id="JBANMG010000003">
    <property type="protein sequence ID" value="KAK6955930.1"/>
    <property type="molecule type" value="Genomic_DNA"/>
</dbReference>
<proteinExistence type="predicted"/>
<feature type="compositionally biased region" description="Polar residues" evidence="2">
    <location>
        <begin position="357"/>
        <end position="366"/>
    </location>
</feature>
<evidence type="ECO:0000313" key="4">
    <source>
        <dbReference type="Proteomes" id="UP001369815"/>
    </source>
</evidence>
<sequence>MAPETANQKRKRGRPTNVSRDDGDASRAQLSTANTANTAKQDQLTTASENTRESDMEESSRPKKRGRPANTEVSSQAQAEPKAAQTQKAKRKRGQSPTLQATDDRGEGDKDQDTLPIERRKRGRPQTSTNTETNVQEENAPNTTDENAPRNKRGRPAKGVEKAKRNEVEENEADDENENENENEGDSSLLRRSGRIRRSPGSSNKAAQEAVKPTNKQRSDDQIPHKRQKKGRSPISEHETAEAEQDSAPPPKKKRGRPSLINQHPVVDAEANPEPQNQPKKRGRQPPPPPPPPPPPDEDTSSTKRKGKNKNSQGAPAQDQDAPVEEEENRPRKRKPQSDKSSPKSRRRKQSPDAQDRSSSPDSATSPPRYRHLTTRTRRVPLNIIESKWTSLEQPALSSVASLLQSASRPVLLRLSNPQRHGHAAAAINAVSKRLCSKIARGLPFPPATTSTRREEEFEFERTVSGIQALESQLDPLLHSVELLRREKERAEKELDREYKALARLGSNAHAEARARRDQMRKMHVLVPEKPPALPPPESRVDDIGEIVPVENGTGKVFSDLDDELAGLAGQIANHMESMRGNLQQIDGVVPAIAKSRGLLRAALQSRLDREQLDNIILG</sequence>
<dbReference type="SUPFAM" id="SSF101447">
    <property type="entry name" value="Formin homology 2 domain (FH2 domain)"/>
    <property type="match status" value="1"/>
</dbReference>
<feature type="compositionally biased region" description="Pro residues" evidence="2">
    <location>
        <begin position="285"/>
        <end position="295"/>
    </location>
</feature>
<accession>A0AAX6MTE1</accession>
<keyword evidence="4" id="KW-1185">Reference proteome</keyword>
<dbReference type="PRINTS" id="PR00929">
    <property type="entry name" value="ATHOOK"/>
</dbReference>
<feature type="compositionally biased region" description="Polar residues" evidence="2">
    <location>
        <begin position="28"/>
        <end position="49"/>
    </location>
</feature>
<dbReference type="SMART" id="SM00384">
    <property type="entry name" value="AT_hook"/>
    <property type="match status" value="5"/>
</dbReference>
<keyword evidence="1" id="KW-0175">Coiled coil</keyword>
<evidence type="ECO:0008006" key="5">
    <source>
        <dbReference type="Google" id="ProtNLM"/>
    </source>
</evidence>
<feature type="compositionally biased region" description="Basic and acidic residues" evidence="2">
    <location>
        <begin position="158"/>
        <end position="168"/>
    </location>
</feature>